<dbReference type="GO" id="GO:0005829">
    <property type="term" value="C:cytosol"/>
    <property type="evidence" value="ECO:0007669"/>
    <property type="project" value="TreeGrafter"/>
</dbReference>
<dbReference type="Proteomes" id="UP000294506">
    <property type="component" value="Unassembled WGS sequence"/>
</dbReference>
<keyword evidence="6" id="KW-1185">Reference proteome</keyword>
<protein>
    <submittedName>
        <fullName evidence="5">Acyl-CoA hydrolase</fullName>
    </submittedName>
</protein>
<dbReference type="Pfam" id="PF03061">
    <property type="entry name" value="4HBT"/>
    <property type="match status" value="2"/>
</dbReference>
<dbReference type="PANTHER" id="PTHR11049">
    <property type="entry name" value="ACYL COENZYME A THIOESTER HYDROLASE"/>
    <property type="match status" value="1"/>
</dbReference>
<dbReference type="PANTHER" id="PTHR11049:SF16">
    <property type="entry name" value="PROTEIN VDLD"/>
    <property type="match status" value="1"/>
</dbReference>
<feature type="domain" description="HotDog ACOT-type" evidence="4">
    <location>
        <begin position="203"/>
        <end position="315"/>
    </location>
</feature>
<dbReference type="GO" id="GO:0006637">
    <property type="term" value="P:acyl-CoA metabolic process"/>
    <property type="evidence" value="ECO:0007669"/>
    <property type="project" value="TreeGrafter"/>
</dbReference>
<reference evidence="5 6" key="1">
    <citation type="submission" date="2019-03" db="EMBL/GenBank/DDBJ databases">
        <title>Genomic Encyclopedia of Type Strains, Phase III (KMG-III): the genomes of soil and plant-associated and newly described type strains.</title>
        <authorList>
            <person name="Whitman W."/>
        </authorList>
    </citation>
    <scope>NUCLEOTIDE SEQUENCE [LARGE SCALE GENOMIC DNA]</scope>
    <source>
        <strain evidence="5 6">DSM 27373</strain>
    </source>
</reference>
<evidence type="ECO:0000256" key="1">
    <source>
        <dbReference type="ARBA" id="ARBA00010458"/>
    </source>
</evidence>
<dbReference type="InterPro" id="IPR040170">
    <property type="entry name" value="Cytosol_ACT"/>
</dbReference>
<dbReference type="PROSITE" id="PS51770">
    <property type="entry name" value="HOTDOG_ACOT"/>
    <property type="match status" value="2"/>
</dbReference>
<gene>
    <name evidence="5" type="ORF">EV640_102132</name>
</gene>
<evidence type="ECO:0000259" key="4">
    <source>
        <dbReference type="PROSITE" id="PS51770"/>
    </source>
</evidence>
<dbReference type="GO" id="GO:0052816">
    <property type="term" value="F:long-chain fatty acyl-CoA hydrolase activity"/>
    <property type="evidence" value="ECO:0007669"/>
    <property type="project" value="TreeGrafter"/>
</dbReference>
<dbReference type="InterPro" id="IPR029069">
    <property type="entry name" value="HotDog_dom_sf"/>
</dbReference>
<keyword evidence="2 3" id="KW-0378">Hydrolase</keyword>
<organism evidence="5 6">
    <name type="scientific">Nesterenkonia aurantiaca</name>
    <dbReference type="NCBI Taxonomy" id="1436010"/>
    <lineage>
        <taxon>Bacteria</taxon>
        <taxon>Bacillati</taxon>
        <taxon>Actinomycetota</taxon>
        <taxon>Actinomycetes</taxon>
        <taxon>Micrococcales</taxon>
        <taxon>Micrococcaceae</taxon>
        <taxon>Nesterenkonia</taxon>
    </lineage>
</organism>
<name>A0A4R7G676_9MICC</name>
<evidence type="ECO:0000313" key="5">
    <source>
        <dbReference type="EMBL" id="TDS86837.1"/>
    </source>
</evidence>
<proteinExistence type="inferred from homology"/>
<evidence type="ECO:0000256" key="3">
    <source>
        <dbReference type="PROSITE-ProRule" id="PRU01106"/>
    </source>
</evidence>
<comment type="caution">
    <text evidence="5">The sequence shown here is derived from an EMBL/GenBank/DDBJ whole genome shotgun (WGS) entry which is preliminary data.</text>
</comment>
<dbReference type="EMBL" id="SOAN01000002">
    <property type="protein sequence ID" value="TDS86837.1"/>
    <property type="molecule type" value="Genomic_DNA"/>
</dbReference>
<dbReference type="AlphaFoldDB" id="A0A4R7G676"/>
<accession>A0A4R7G676</accession>
<sequence length="359" mass="39406">MAAQERVLLRLDTVPHLRSLGLTIYTRPVTTYGTGLLRGGASVVVMARRSSIELTFREVAGSSPDSFVAAGTVVDWIDKTAYACAASWTRTDCVTSYVGNMHFTVPVPRETPVTVQARVVHTGRTSVHIQTRVLIRKEEGWVVCTECFMIYVAVGDDGEPAAAAGFEPQTELERRRDLDASQRMVYRRQMEETIRSLPEGMGSSEALTLRFLADTDERYPDGKIRGGAVMKWIDKTAEICAERYSGHEVAAVLTGGVRFYRPVTVGDLVEVDARLVLTGSKSMHVLVRVRAGDRRVKHPDVVAYGLPVMVAPDGTGSARPIAPWEPITDEDHAVAAQARKLRDLRNATLLTPSPITSQN</sequence>
<comment type="similarity">
    <text evidence="1">Belongs to the acyl coenzyme A hydrolase family.</text>
</comment>
<dbReference type="CDD" id="cd03442">
    <property type="entry name" value="BFIT_BACH"/>
    <property type="match status" value="2"/>
</dbReference>
<dbReference type="InterPro" id="IPR006683">
    <property type="entry name" value="Thioestr_dom"/>
</dbReference>
<dbReference type="InterPro" id="IPR033120">
    <property type="entry name" value="HOTDOG_ACOT"/>
</dbReference>
<dbReference type="Gene3D" id="3.10.129.10">
    <property type="entry name" value="Hotdog Thioesterase"/>
    <property type="match status" value="2"/>
</dbReference>
<dbReference type="SUPFAM" id="SSF54637">
    <property type="entry name" value="Thioesterase/thiol ester dehydrase-isomerase"/>
    <property type="match status" value="2"/>
</dbReference>
<feature type="domain" description="HotDog ACOT-type" evidence="4">
    <location>
        <begin position="45"/>
        <end position="157"/>
    </location>
</feature>
<evidence type="ECO:0000313" key="6">
    <source>
        <dbReference type="Proteomes" id="UP000294506"/>
    </source>
</evidence>
<evidence type="ECO:0000256" key="2">
    <source>
        <dbReference type="ARBA" id="ARBA00022801"/>
    </source>
</evidence>